<evidence type="ECO:0000313" key="3">
    <source>
        <dbReference type="WBParaSite" id="snap_masked-unitig_29044-processed-gene-0.1-mRNA-1"/>
    </source>
</evidence>
<protein>
    <submittedName>
        <fullName evidence="3">ANK_REP_REGION domain-containing protein</fullName>
    </submittedName>
</protein>
<dbReference type="AlphaFoldDB" id="A0A1I8JP99"/>
<feature type="region of interest" description="Disordered" evidence="1">
    <location>
        <begin position="199"/>
        <end position="231"/>
    </location>
</feature>
<evidence type="ECO:0000313" key="2">
    <source>
        <dbReference type="Proteomes" id="UP000095280"/>
    </source>
</evidence>
<accession>A0A1I8JP99</accession>
<feature type="region of interest" description="Disordered" evidence="1">
    <location>
        <begin position="153"/>
        <end position="174"/>
    </location>
</feature>
<name>A0A1I8JP99_9PLAT</name>
<evidence type="ECO:0000256" key="1">
    <source>
        <dbReference type="SAM" id="MobiDB-lite"/>
    </source>
</evidence>
<feature type="region of interest" description="Disordered" evidence="1">
    <location>
        <begin position="328"/>
        <end position="358"/>
    </location>
</feature>
<keyword evidence="2" id="KW-1185">Reference proteome</keyword>
<dbReference type="Proteomes" id="UP000095280">
    <property type="component" value="Unplaced"/>
</dbReference>
<feature type="compositionally biased region" description="Low complexity" evidence="1">
    <location>
        <begin position="219"/>
        <end position="228"/>
    </location>
</feature>
<organism evidence="2 3">
    <name type="scientific">Macrostomum lignano</name>
    <dbReference type="NCBI Taxonomy" id="282301"/>
    <lineage>
        <taxon>Eukaryota</taxon>
        <taxon>Metazoa</taxon>
        <taxon>Spiralia</taxon>
        <taxon>Lophotrochozoa</taxon>
        <taxon>Platyhelminthes</taxon>
        <taxon>Rhabditophora</taxon>
        <taxon>Macrostomorpha</taxon>
        <taxon>Macrostomida</taxon>
        <taxon>Macrostomidae</taxon>
        <taxon>Macrostomum</taxon>
    </lineage>
</organism>
<feature type="compositionally biased region" description="Polar residues" evidence="1">
    <location>
        <begin position="407"/>
        <end position="416"/>
    </location>
</feature>
<proteinExistence type="predicted"/>
<feature type="compositionally biased region" description="Low complexity" evidence="1">
    <location>
        <begin position="417"/>
        <end position="434"/>
    </location>
</feature>
<feature type="region of interest" description="Disordered" evidence="1">
    <location>
        <begin position="271"/>
        <end position="314"/>
    </location>
</feature>
<dbReference type="WBParaSite" id="snap_masked-unitig_29044-processed-gene-0.1-mRNA-1">
    <property type="protein sequence ID" value="snap_masked-unitig_29044-processed-gene-0.1-mRNA-1"/>
    <property type="gene ID" value="snap_masked-unitig_29044-processed-gene-0.1"/>
</dbReference>
<feature type="compositionally biased region" description="Polar residues" evidence="1">
    <location>
        <begin position="275"/>
        <end position="287"/>
    </location>
</feature>
<feature type="region of interest" description="Disordered" evidence="1">
    <location>
        <begin position="384"/>
        <end position="455"/>
    </location>
</feature>
<reference evidence="3" key="1">
    <citation type="submission" date="2016-11" db="UniProtKB">
        <authorList>
            <consortium name="WormBaseParasite"/>
        </authorList>
    </citation>
    <scope>IDENTIFICATION</scope>
</reference>
<sequence length="512" mass="56029">MLEANCCPNKLWRTQHTQEHPPAVQDAVTACDWYVSDSSWQGHIIDAIAMLCLFPTAVQEVLLLTLGCLQPIGTVGAGLVQAPASVLMLLLRRRGHGEDVEVARRHLRRLLPLRRHVDVLGSTEELGTPAVAERTEVVRRLQPDRLEQLHQAEDQAGQHEKQHQGADGAADAAEREDELCLSSPWWSIIVIIPLRSRHSRRPCGSRCSRTPASGGAGSGSNRASASCSPAWPNTDQEQIAIIAEDAEAEAAAEAAVEDRQAKSTLDEIAMAGTAPQISDRSQRTVGQQDRPRQSLAQQADTGSGAARAPSGCPPQLLLRASVGLVAGGGGGSGSGRPASPKLDNYLEEVPQPNRPRFSSSMSLEAQFAMMKSYESRLRSKILAANHRKSPDPPPGLRRPNVSLKQRPATSRDPQQQAASSSFVAAAAAAEAASNSRRRKMQRSQSLAPERSQISEETQLDLSRRLQFAQYLSDYFVIKQGEPCLNYGLLRDKKDFNPIKKFNWWSSWWSRDF</sequence>
<feature type="compositionally biased region" description="Basic and acidic residues" evidence="1">
    <location>
        <begin position="153"/>
        <end position="164"/>
    </location>
</feature>